<sequence>MPLKKKLKPIWNWLNQPLWYYQKGLIDEKLMKYAAKLFLLFFWGLLLMGCSADAEENTEITAVNYKYLALGDSYTFGQSVCADCRFPEQLKDSLQQFLNTEDSFNIKLIAQTGWTTTNLNTAISNEPLLSDYDLVTLLIGVNNQYQNIPFSVYEQEFVTLVNTAIARGKGDKNNLIVVSIPDYAYTPFGQGTSNPSNISTQLDTYNAFAQNYCITNGITFITITDITRLGLAQPELVANDGLHPSTVAYSKFVERILPVAKIKLGL</sequence>
<evidence type="ECO:0000313" key="2">
    <source>
        <dbReference type="EMBL" id="MEK8179333.1"/>
    </source>
</evidence>
<dbReference type="CDD" id="cd01832">
    <property type="entry name" value="SGNH_hydrolase_like_1"/>
    <property type="match status" value="1"/>
</dbReference>
<comment type="caution">
    <text evidence="2">The sequence shown here is derived from an EMBL/GenBank/DDBJ whole genome shotgun (WGS) entry which is preliminary data.</text>
</comment>
<dbReference type="EMBL" id="JBBPCB010000001">
    <property type="protein sequence ID" value="MEK8179333.1"/>
    <property type="molecule type" value="Genomic_DNA"/>
</dbReference>
<organism evidence="2 3">
    <name type="scientific">Flavobacterium buctense</name>
    <dbReference type="NCBI Taxonomy" id="1648146"/>
    <lineage>
        <taxon>Bacteria</taxon>
        <taxon>Pseudomonadati</taxon>
        <taxon>Bacteroidota</taxon>
        <taxon>Flavobacteriia</taxon>
        <taxon>Flavobacteriales</taxon>
        <taxon>Flavobacteriaceae</taxon>
        <taxon>Flavobacterium</taxon>
    </lineage>
</organism>
<dbReference type="RefSeq" id="WP_246448710.1">
    <property type="nucleotide sequence ID" value="NZ_JACTAB010000001.1"/>
</dbReference>
<keyword evidence="2" id="KW-0378">Hydrolase</keyword>
<keyword evidence="3" id="KW-1185">Reference proteome</keyword>
<dbReference type="GO" id="GO:0016787">
    <property type="term" value="F:hydrolase activity"/>
    <property type="evidence" value="ECO:0007669"/>
    <property type="project" value="UniProtKB-KW"/>
</dbReference>
<dbReference type="InterPro" id="IPR013830">
    <property type="entry name" value="SGNH_hydro"/>
</dbReference>
<name>A0ABU9DY73_9FLAO</name>
<evidence type="ECO:0000313" key="3">
    <source>
        <dbReference type="Proteomes" id="UP001491349"/>
    </source>
</evidence>
<dbReference type="Pfam" id="PF13472">
    <property type="entry name" value="Lipase_GDSL_2"/>
    <property type="match status" value="1"/>
</dbReference>
<dbReference type="Proteomes" id="UP001491349">
    <property type="component" value="Unassembled WGS sequence"/>
</dbReference>
<dbReference type="SUPFAM" id="SSF52266">
    <property type="entry name" value="SGNH hydrolase"/>
    <property type="match status" value="1"/>
</dbReference>
<dbReference type="EC" id="3.1.-.-" evidence="2"/>
<proteinExistence type="predicted"/>
<accession>A0ABU9DY73</accession>
<dbReference type="InterPro" id="IPR036514">
    <property type="entry name" value="SGNH_hydro_sf"/>
</dbReference>
<gene>
    <name evidence="2" type="ORF">WMW71_03175</name>
</gene>
<protein>
    <submittedName>
        <fullName evidence="2">SGNH/GDSL hydrolase family protein</fullName>
        <ecNumber evidence="2">3.1.-.-</ecNumber>
    </submittedName>
</protein>
<dbReference type="Gene3D" id="3.40.50.1110">
    <property type="entry name" value="SGNH hydrolase"/>
    <property type="match status" value="1"/>
</dbReference>
<reference evidence="2 3" key="1">
    <citation type="submission" date="2024-04" db="EMBL/GenBank/DDBJ databases">
        <title>draft genome sequnece of Flavobacterium buctense JCM 30750.</title>
        <authorList>
            <person name="Kim D.-U."/>
        </authorList>
    </citation>
    <scope>NUCLEOTIDE SEQUENCE [LARGE SCALE GENOMIC DNA]</scope>
    <source>
        <strain evidence="2 3">JCM 30750</strain>
    </source>
</reference>
<feature type="domain" description="SGNH hydrolase-type esterase" evidence="1">
    <location>
        <begin position="69"/>
        <end position="249"/>
    </location>
</feature>
<evidence type="ECO:0000259" key="1">
    <source>
        <dbReference type="Pfam" id="PF13472"/>
    </source>
</evidence>